<dbReference type="AlphaFoldDB" id="A0AAW0N495"/>
<comment type="caution">
    <text evidence="3">The sequence shown here is derived from an EMBL/GenBank/DDBJ whole genome shotgun (WGS) entry which is preliminary data.</text>
</comment>
<dbReference type="PANTHER" id="PTHR31108:SF6">
    <property type="entry name" value="TUMOR PROTEIN P63-REGULATED GENE 1 PROTEIN"/>
    <property type="match status" value="1"/>
</dbReference>
<reference evidence="4" key="1">
    <citation type="submission" date="2024-04" db="EMBL/GenBank/DDBJ databases">
        <title>Salinicola lusitanus LLJ914,a marine bacterium isolated from the Okinawa Trough.</title>
        <authorList>
            <person name="Li J."/>
        </authorList>
    </citation>
    <scope>NUCLEOTIDE SEQUENCE [LARGE SCALE GENOMIC DNA]</scope>
</reference>
<feature type="domain" description="HSac2" evidence="2">
    <location>
        <begin position="237"/>
        <end position="332"/>
    </location>
</feature>
<evidence type="ECO:0000259" key="2">
    <source>
        <dbReference type="PROSITE" id="PS51791"/>
    </source>
</evidence>
<keyword evidence="4" id="KW-1185">Reference proteome</keyword>
<dbReference type="PANTHER" id="PTHR31108">
    <property type="entry name" value="TUMOR PROTEIN P63-REGULATED GENE 1-LIKE PROTEIN"/>
    <property type="match status" value="1"/>
</dbReference>
<dbReference type="GO" id="GO:0005737">
    <property type="term" value="C:cytoplasm"/>
    <property type="evidence" value="ECO:0007669"/>
    <property type="project" value="TreeGrafter"/>
</dbReference>
<name>A0AAW0N495_9GOBI</name>
<dbReference type="Proteomes" id="UP001460270">
    <property type="component" value="Unassembled WGS sequence"/>
</dbReference>
<accession>A0AAW0N495</accession>
<dbReference type="InterPro" id="IPR022158">
    <property type="entry name" value="Inositol_phosphatase"/>
</dbReference>
<dbReference type="PROSITE" id="PS51791">
    <property type="entry name" value="HSAC2"/>
    <property type="match status" value="1"/>
</dbReference>
<organism evidence="3 4">
    <name type="scientific">Mugilogobius chulae</name>
    <name type="common">yellowstripe goby</name>
    <dbReference type="NCBI Taxonomy" id="88201"/>
    <lineage>
        <taxon>Eukaryota</taxon>
        <taxon>Metazoa</taxon>
        <taxon>Chordata</taxon>
        <taxon>Craniata</taxon>
        <taxon>Vertebrata</taxon>
        <taxon>Euteleostomi</taxon>
        <taxon>Actinopterygii</taxon>
        <taxon>Neopterygii</taxon>
        <taxon>Teleostei</taxon>
        <taxon>Neoteleostei</taxon>
        <taxon>Acanthomorphata</taxon>
        <taxon>Gobiaria</taxon>
        <taxon>Gobiiformes</taxon>
        <taxon>Gobioidei</taxon>
        <taxon>Gobiidae</taxon>
        <taxon>Gobionellinae</taxon>
        <taxon>Mugilogobius</taxon>
    </lineage>
</organism>
<proteinExistence type="inferred from homology"/>
<evidence type="ECO:0000313" key="4">
    <source>
        <dbReference type="Proteomes" id="UP001460270"/>
    </source>
</evidence>
<evidence type="ECO:0000313" key="3">
    <source>
        <dbReference type="EMBL" id="KAK7888810.1"/>
    </source>
</evidence>
<sequence length="436" mass="48678">MGGGARTSDGQLRPCVLLFTTQRSLEMLVCSVELTSDLVRWHKFQCVSLTNKNISPNPPAARRSGDVSLVPLTEKERVFSVSAVGHGKREALSVALKHVSFVSPLLAEERASTVTLVWSAYIPRIYRHVEHVVTSLEFGTLQSVRVMCLGSGARVIRGPAGDVELQQNWHCTKAELVKTHSTSEPSSPAEAFRKKTRAIISHSGSYVQPIILFICTKDTKLHITRQGFAIDSSCLRELPPGTLNQSIADITMLVDKQTDGGILGVWLMAEVDHWNNEKERLVILTDHSLLVFKYDFLMFNCEQLQRIPLHFVDRITHGDFSFPKFSVLNRKSEGQKMVQGPRLDPGPHLWVQQLEPVRAELKQTFWLFCDGTRPLGICETRLCSVKRSHLGNCTSSESCCRLERLGSGSLKLAVLEVEAPGAVRSQRLHHEHSEVT</sequence>
<evidence type="ECO:0000256" key="1">
    <source>
        <dbReference type="ARBA" id="ARBA00009163"/>
    </source>
</evidence>
<gene>
    <name evidence="3" type="ORF">WMY93_024370</name>
</gene>
<comment type="similarity">
    <text evidence="1">Belongs to the TPRG1 family.</text>
</comment>
<dbReference type="EMBL" id="JBBPFD010000018">
    <property type="protein sequence ID" value="KAK7888810.1"/>
    <property type="molecule type" value="Genomic_DNA"/>
</dbReference>
<dbReference type="InterPro" id="IPR040242">
    <property type="entry name" value="TPRG1-like"/>
</dbReference>
<protein>
    <recommendedName>
        <fullName evidence="2">HSac2 domain-containing protein</fullName>
    </recommendedName>
</protein>
<dbReference type="InterPro" id="IPR034753">
    <property type="entry name" value="hSac2"/>
</dbReference>
<dbReference type="Pfam" id="PF12456">
    <property type="entry name" value="hSac2"/>
    <property type="match status" value="1"/>
</dbReference>